<feature type="compositionally biased region" description="Acidic residues" evidence="1">
    <location>
        <begin position="68"/>
        <end position="90"/>
    </location>
</feature>
<sequence>MFQEPIQAFIKSIELFQTQETNAFFKYRHALENKPAQPRKKFDIGKDNELRIYKKIFNKKKSDSNDEKDSDSEDEDEDIVESSDEEDQIL</sequence>
<keyword evidence="3" id="KW-1185">Reference proteome</keyword>
<evidence type="ECO:0000256" key="1">
    <source>
        <dbReference type="SAM" id="MobiDB-lite"/>
    </source>
</evidence>
<organism evidence="2 3">
    <name type="scientific">Brachionus calyciflorus</name>
    <dbReference type="NCBI Taxonomy" id="104777"/>
    <lineage>
        <taxon>Eukaryota</taxon>
        <taxon>Metazoa</taxon>
        <taxon>Spiralia</taxon>
        <taxon>Gnathifera</taxon>
        <taxon>Rotifera</taxon>
        <taxon>Eurotatoria</taxon>
        <taxon>Monogononta</taxon>
        <taxon>Pseudotrocha</taxon>
        <taxon>Ploima</taxon>
        <taxon>Brachionidae</taxon>
        <taxon>Brachionus</taxon>
    </lineage>
</organism>
<accession>A0A813UEN2</accession>
<feature type="region of interest" description="Disordered" evidence="1">
    <location>
        <begin position="60"/>
        <end position="90"/>
    </location>
</feature>
<name>A0A813UEN2_9BILA</name>
<proteinExistence type="predicted"/>
<comment type="caution">
    <text evidence="2">The sequence shown here is derived from an EMBL/GenBank/DDBJ whole genome shotgun (WGS) entry which is preliminary data.</text>
</comment>
<gene>
    <name evidence="2" type="ORF">OXX778_LOCUS7703</name>
</gene>
<protein>
    <submittedName>
        <fullName evidence="2">Uncharacterized protein</fullName>
    </submittedName>
</protein>
<reference evidence="2" key="1">
    <citation type="submission" date="2021-02" db="EMBL/GenBank/DDBJ databases">
        <authorList>
            <person name="Nowell W R."/>
        </authorList>
    </citation>
    <scope>NUCLEOTIDE SEQUENCE</scope>
    <source>
        <strain evidence="2">Ploen Becks lab</strain>
    </source>
</reference>
<dbReference type="AlphaFoldDB" id="A0A813UEN2"/>
<evidence type="ECO:0000313" key="2">
    <source>
        <dbReference type="EMBL" id="CAF0825674.1"/>
    </source>
</evidence>
<dbReference type="EMBL" id="CAJNOC010001003">
    <property type="protein sequence ID" value="CAF0825674.1"/>
    <property type="molecule type" value="Genomic_DNA"/>
</dbReference>
<evidence type="ECO:0000313" key="3">
    <source>
        <dbReference type="Proteomes" id="UP000663879"/>
    </source>
</evidence>
<dbReference type="Proteomes" id="UP000663879">
    <property type="component" value="Unassembled WGS sequence"/>
</dbReference>
<dbReference type="OrthoDB" id="10017536at2759"/>